<protein>
    <submittedName>
        <fullName evidence="1">Uncharacterized protein</fullName>
    </submittedName>
</protein>
<dbReference type="AlphaFoldDB" id="A0A645DG13"/>
<evidence type="ECO:0000313" key="1">
    <source>
        <dbReference type="EMBL" id="MPM87978.1"/>
    </source>
</evidence>
<sequence length="68" mass="7919">MAVRHTPVVQYLQHDVEYVRVSFFYLVEQHDRVGMAAHGFGELPALLIADISRRRSHEARYGVLLHIF</sequence>
<dbReference type="AntiFam" id="ANF00007">
    <property type="entry name" value="Shadow ORF (opposite clpB)"/>
</dbReference>
<organism evidence="1">
    <name type="scientific">bioreactor metagenome</name>
    <dbReference type="NCBI Taxonomy" id="1076179"/>
    <lineage>
        <taxon>unclassified sequences</taxon>
        <taxon>metagenomes</taxon>
        <taxon>ecological metagenomes</taxon>
    </lineage>
</organism>
<gene>
    <name evidence="1" type="ORF">SDC9_135079</name>
</gene>
<dbReference type="EMBL" id="VSSQ01035686">
    <property type="protein sequence ID" value="MPM87978.1"/>
    <property type="molecule type" value="Genomic_DNA"/>
</dbReference>
<accession>A0A645DG13</accession>
<comment type="caution">
    <text evidence="1">The sequence shown here is derived from an EMBL/GenBank/DDBJ whole genome shotgun (WGS) entry which is preliminary data.</text>
</comment>
<name>A0A645DG13_9ZZZZ</name>
<proteinExistence type="predicted"/>
<reference evidence="1" key="1">
    <citation type="submission" date="2019-08" db="EMBL/GenBank/DDBJ databases">
        <authorList>
            <person name="Kucharzyk K."/>
            <person name="Murdoch R.W."/>
            <person name="Higgins S."/>
            <person name="Loffler F."/>
        </authorList>
    </citation>
    <scope>NUCLEOTIDE SEQUENCE</scope>
</reference>